<dbReference type="PRINTS" id="PR01550">
    <property type="entry name" value="TOP6AFAMILY"/>
</dbReference>
<dbReference type="InterPro" id="IPR034136">
    <property type="entry name" value="TOPRIM_Topo6A/Spo11"/>
</dbReference>
<dbReference type="PANTHER" id="PTHR10848:SF0">
    <property type="entry name" value="MEIOTIC RECOMBINATION PROTEIN SPO11"/>
    <property type="match status" value="1"/>
</dbReference>
<keyword evidence="4" id="KW-1185">Reference proteome</keyword>
<proteinExistence type="predicted"/>
<dbReference type="InterPro" id="IPR036078">
    <property type="entry name" value="Spo11/TopoVI_A_sf"/>
</dbReference>
<dbReference type="Gene3D" id="3.40.1360.10">
    <property type="match status" value="1"/>
</dbReference>
<gene>
    <name evidence="3" type="ORF">R1sor_000059</name>
</gene>
<evidence type="ECO:0000259" key="2">
    <source>
        <dbReference type="Pfam" id="PF21180"/>
    </source>
</evidence>
<dbReference type="AlphaFoldDB" id="A0ABD3GS12"/>
<dbReference type="Proteomes" id="UP001633002">
    <property type="component" value="Unassembled WGS sequence"/>
</dbReference>
<dbReference type="InterPro" id="IPR002815">
    <property type="entry name" value="Spo11/TopoVI_A"/>
</dbReference>
<protein>
    <recommendedName>
        <fullName evidence="2">Topoisomerase 6 subunit A/Spo11 TOPRIM domain-containing protein</fullName>
    </recommendedName>
</protein>
<name>A0ABD3GS12_9MARC</name>
<accession>A0ABD3GS12</accession>
<dbReference type="Pfam" id="PF21180">
    <property type="entry name" value="TOP6A-Spo11_Toprim"/>
    <property type="match status" value="1"/>
</dbReference>
<feature type="domain" description="Topoisomerase 6 subunit A/Spo11 TOPRIM" evidence="2">
    <location>
        <begin position="26"/>
        <end position="193"/>
    </location>
</feature>
<dbReference type="CDD" id="cd00223">
    <property type="entry name" value="TOPRIM_TopoIIB_SPO"/>
    <property type="match status" value="1"/>
</dbReference>
<dbReference type="SUPFAM" id="SSF56726">
    <property type="entry name" value="DNA topoisomerase IV, alpha subunit"/>
    <property type="match status" value="1"/>
</dbReference>
<feature type="coiled-coil region" evidence="1">
    <location>
        <begin position="141"/>
        <end position="175"/>
    </location>
</feature>
<dbReference type="PANTHER" id="PTHR10848">
    <property type="entry name" value="MEIOTIC RECOMBINATION PROTEIN SPO11"/>
    <property type="match status" value="1"/>
</dbReference>
<evidence type="ECO:0000256" key="1">
    <source>
        <dbReference type="SAM" id="Coils"/>
    </source>
</evidence>
<comment type="caution">
    <text evidence="3">The sequence shown here is derived from an EMBL/GenBank/DDBJ whole genome shotgun (WGS) entry which is preliminary data.</text>
</comment>
<organism evidence="3 4">
    <name type="scientific">Riccia sorocarpa</name>
    <dbReference type="NCBI Taxonomy" id="122646"/>
    <lineage>
        <taxon>Eukaryota</taxon>
        <taxon>Viridiplantae</taxon>
        <taxon>Streptophyta</taxon>
        <taxon>Embryophyta</taxon>
        <taxon>Marchantiophyta</taxon>
        <taxon>Marchantiopsida</taxon>
        <taxon>Marchantiidae</taxon>
        <taxon>Marchantiales</taxon>
        <taxon>Ricciaceae</taxon>
        <taxon>Riccia</taxon>
    </lineage>
</organism>
<keyword evidence="1" id="KW-0175">Coiled coil</keyword>
<sequence length="199" mass="22895">MGPTHYSIPGDISHLEKLAFQSDARYIIVVEKETVFHKLASDRFYHFAPSIIITGKGYPDLATRVMLGRLHQAFPALPILGLVDWNPAGLAILCTYKFGSMRMGLETAHYVCDVKWLGLRYDDLRYIRDEAILDFKGRDKILAESLQKSKLLQNYEEYERELAHMIDSQKRVEIEALHSNGEEFLGKFIADKIVQQDYI</sequence>
<evidence type="ECO:0000313" key="4">
    <source>
        <dbReference type="Proteomes" id="UP001633002"/>
    </source>
</evidence>
<evidence type="ECO:0000313" key="3">
    <source>
        <dbReference type="EMBL" id="KAL3682037.1"/>
    </source>
</evidence>
<dbReference type="EMBL" id="JBJQOH010000006">
    <property type="protein sequence ID" value="KAL3682037.1"/>
    <property type="molecule type" value="Genomic_DNA"/>
</dbReference>
<reference evidence="3 4" key="1">
    <citation type="submission" date="2024-09" db="EMBL/GenBank/DDBJ databases">
        <title>Chromosome-scale assembly of Riccia sorocarpa.</title>
        <authorList>
            <person name="Paukszto L."/>
        </authorList>
    </citation>
    <scope>NUCLEOTIDE SEQUENCE [LARGE SCALE GENOMIC DNA]</scope>
    <source>
        <strain evidence="3">LP-2024</strain>
        <tissue evidence="3">Aerial parts of the thallus</tissue>
    </source>
</reference>